<reference evidence="3 4" key="1">
    <citation type="submission" date="2020-07" db="EMBL/GenBank/DDBJ databases">
        <title>Sequencing the genomes of 1000 actinobacteria strains.</title>
        <authorList>
            <person name="Klenk H.-P."/>
        </authorList>
    </citation>
    <scope>NUCLEOTIDE SEQUENCE [LARGE SCALE GENOMIC DNA]</scope>
    <source>
        <strain evidence="3 4">DSM 40398</strain>
    </source>
</reference>
<evidence type="ECO:0000313" key="3">
    <source>
        <dbReference type="EMBL" id="NYD46541.1"/>
    </source>
</evidence>
<feature type="region of interest" description="Disordered" evidence="1">
    <location>
        <begin position="34"/>
        <end position="69"/>
    </location>
</feature>
<feature type="transmembrane region" description="Helical" evidence="2">
    <location>
        <begin position="112"/>
        <end position="133"/>
    </location>
</feature>
<comment type="caution">
    <text evidence="3">The sequence shown here is derived from an EMBL/GenBank/DDBJ whole genome shotgun (WGS) entry which is preliminary data.</text>
</comment>
<evidence type="ECO:0000256" key="2">
    <source>
        <dbReference type="SAM" id="Phobius"/>
    </source>
</evidence>
<dbReference type="Proteomes" id="UP000529783">
    <property type="component" value="Unassembled WGS sequence"/>
</dbReference>
<keyword evidence="2" id="KW-1133">Transmembrane helix</keyword>
<feature type="transmembrane region" description="Helical" evidence="2">
    <location>
        <begin position="237"/>
        <end position="259"/>
    </location>
</feature>
<evidence type="ECO:0000313" key="4">
    <source>
        <dbReference type="Proteomes" id="UP000529783"/>
    </source>
</evidence>
<feature type="transmembrane region" description="Helical" evidence="2">
    <location>
        <begin position="211"/>
        <end position="231"/>
    </location>
</feature>
<organism evidence="3 4">
    <name type="scientific">Actinomadura luteofluorescens</name>
    <dbReference type="NCBI Taxonomy" id="46163"/>
    <lineage>
        <taxon>Bacteria</taxon>
        <taxon>Bacillati</taxon>
        <taxon>Actinomycetota</taxon>
        <taxon>Actinomycetes</taxon>
        <taxon>Streptosporangiales</taxon>
        <taxon>Thermomonosporaceae</taxon>
        <taxon>Actinomadura</taxon>
    </lineage>
</organism>
<feature type="transmembrane region" description="Helical" evidence="2">
    <location>
        <begin position="87"/>
        <end position="106"/>
    </location>
</feature>
<sequence>MHPDLLGAFGRRDVHRLRGAPRGRVDDEFRSLQGEDAGHLRDPHLVPDHRADHADRGPGDGDAVAGGGRRPAPQVVVNRIVRMSPQLLGLLVGSAFGTAFVLANAGEPLPGAVGIALRVLAVLCLAAVVVVGFRGDRRGGTERGGTERGDARPAWFGPRFGLVVVAEFALIFGGIAVLRALDAPQEVNVAWIALIVGLHFVVLARVWKRGAIAVPGVVLSGLGAAGMIMAAASSVEWIPFVSGALSGVTLLAGSLYGAARR</sequence>
<keyword evidence="4" id="KW-1185">Reference proteome</keyword>
<feature type="transmembrane region" description="Helical" evidence="2">
    <location>
        <begin position="187"/>
        <end position="204"/>
    </location>
</feature>
<accession>A0A7Y9EEZ3</accession>
<name>A0A7Y9EEZ3_9ACTN</name>
<feature type="transmembrane region" description="Helical" evidence="2">
    <location>
        <begin position="160"/>
        <end position="181"/>
    </location>
</feature>
<evidence type="ECO:0000256" key="1">
    <source>
        <dbReference type="SAM" id="MobiDB-lite"/>
    </source>
</evidence>
<dbReference type="AlphaFoldDB" id="A0A7Y9EEZ3"/>
<keyword evidence="2" id="KW-0472">Membrane</keyword>
<feature type="compositionally biased region" description="Basic and acidic residues" evidence="1">
    <location>
        <begin position="36"/>
        <end position="59"/>
    </location>
</feature>
<dbReference type="EMBL" id="JACCBA010000001">
    <property type="protein sequence ID" value="NYD46541.1"/>
    <property type="molecule type" value="Genomic_DNA"/>
</dbReference>
<keyword evidence="2" id="KW-0812">Transmembrane</keyword>
<proteinExistence type="predicted"/>
<protein>
    <submittedName>
        <fullName evidence="3">Uncharacterized protein</fullName>
    </submittedName>
</protein>
<gene>
    <name evidence="3" type="ORF">BJY14_002524</name>
</gene>